<evidence type="ECO:0000256" key="1">
    <source>
        <dbReference type="SAM" id="Phobius"/>
    </source>
</evidence>
<accession>A0A0A9F2G8</accession>
<reference evidence="2" key="2">
    <citation type="journal article" date="2015" name="Data Brief">
        <title>Shoot transcriptome of the giant reed, Arundo donax.</title>
        <authorList>
            <person name="Barrero R.A."/>
            <person name="Guerrero F.D."/>
            <person name="Moolhuijzen P."/>
            <person name="Goolsby J.A."/>
            <person name="Tidwell J."/>
            <person name="Bellgard S.E."/>
            <person name="Bellgard M.I."/>
        </authorList>
    </citation>
    <scope>NUCLEOTIDE SEQUENCE</scope>
    <source>
        <tissue evidence="2">Shoot tissue taken approximately 20 cm above the soil surface</tissue>
    </source>
</reference>
<keyword evidence="1" id="KW-0812">Transmembrane</keyword>
<sequence>MVGSFPAYQCTVVVVFYLFVLYFIDEEKKVKFRSFFQHKGNCKSIVAWNNSI</sequence>
<protein>
    <submittedName>
        <fullName evidence="2">Uncharacterized protein</fullName>
    </submittedName>
</protein>
<proteinExistence type="predicted"/>
<reference evidence="2" key="1">
    <citation type="submission" date="2014-09" db="EMBL/GenBank/DDBJ databases">
        <authorList>
            <person name="Magalhaes I.L.F."/>
            <person name="Oliveira U."/>
            <person name="Santos F.R."/>
            <person name="Vidigal T.H.D.A."/>
            <person name="Brescovit A.D."/>
            <person name="Santos A.J."/>
        </authorList>
    </citation>
    <scope>NUCLEOTIDE SEQUENCE</scope>
    <source>
        <tissue evidence="2">Shoot tissue taken approximately 20 cm above the soil surface</tissue>
    </source>
</reference>
<dbReference type="EMBL" id="GBRH01190696">
    <property type="protein sequence ID" value="JAE07200.1"/>
    <property type="molecule type" value="Transcribed_RNA"/>
</dbReference>
<name>A0A0A9F2G8_ARUDO</name>
<evidence type="ECO:0000313" key="2">
    <source>
        <dbReference type="EMBL" id="JAE07200.1"/>
    </source>
</evidence>
<organism evidence="2">
    <name type="scientific">Arundo donax</name>
    <name type="common">Giant reed</name>
    <name type="synonym">Donax arundinaceus</name>
    <dbReference type="NCBI Taxonomy" id="35708"/>
    <lineage>
        <taxon>Eukaryota</taxon>
        <taxon>Viridiplantae</taxon>
        <taxon>Streptophyta</taxon>
        <taxon>Embryophyta</taxon>
        <taxon>Tracheophyta</taxon>
        <taxon>Spermatophyta</taxon>
        <taxon>Magnoliopsida</taxon>
        <taxon>Liliopsida</taxon>
        <taxon>Poales</taxon>
        <taxon>Poaceae</taxon>
        <taxon>PACMAD clade</taxon>
        <taxon>Arundinoideae</taxon>
        <taxon>Arundineae</taxon>
        <taxon>Arundo</taxon>
    </lineage>
</organism>
<feature type="transmembrane region" description="Helical" evidence="1">
    <location>
        <begin position="6"/>
        <end position="24"/>
    </location>
</feature>
<dbReference type="AlphaFoldDB" id="A0A0A9F2G8"/>
<keyword evidence="1" id="KW-1133">Transmembrane helix</keyword>
<keyword evidence="1" id="KW-0472">Membrane</keyword>